<dbReference type="PANTHER" id="PTHR15052:SF2">
    <property type="entry name" value="GENERAL TRANSCRIPTION FACTOR 3C POLYPEPTIDE 2"/>
    <property type="match status" value="1"/>
</dbReference>
<sequence>MSSKSPRKGRRGRPRKCKDNDSNEDSQVFVLPPELLEKLGINLCAIQDDGEGSSSDSKHKEKRKVKKQLYNNNPNESLQKNLKNTKEIENSPLKIEETSMLETANLMKQSVFLSPTFISEVCTRSTSSSSEKSKVKKTICNGNSKESPQKKVKCVKEIENTLSKTEETSMLETAHLMKQSVFLSPTFIPEISATSTVNAEIEFSCPIKEQNKHTDLISMNHSAEDNTKENNEISSDSTDSLQPTQCGKTERKKRKDRNCKKTFKNDCVNNTNNNDGINMNIRESDIKYLEPIDSLKDEKVVINEISDLQNINVENACFGREEVSTVQTLNSENNELPIPNKISEECQVISEGEATVNIRGGILASEIDQITNTPFTSDGQITCQYTNEIAENDNKDQNLEPVPSIQHYDKNCPSSNDITTPEQCNSHISDDDHLDEAYMSDCSNSNIGPGLILDIVNNLAESAFDEVVTDVENKVNILSEEIIDETRFNELVQNTLFSPKRDLVPVSINDIVKLNQKYCTYESDFDSNASQNSTVTYSNTEEVPENHIANTTSFVVTPEMINNAEDMVLQDMYFSHSECKINDEIDAANKQVLIEFIDETGIVIEQPADYTPSHETVPKEGFVEIDSKFNYVNNDVNVVCNEKSEAHCTNKSIEEDKVVDINMESNQHHHTDYRSNTHGTTQKNIQTIKTQQSNINAENFKIDAVDLLVKYKENESENSNIEKMLVDPVHIDVKNNENFSSQLNKDESHSQYDVNHDLVNELKLKDDYKMMDSVENEVKVLPSVTKCLPAVENTDEREKQGSEVLFKINKVMPAIENESGKEKKQSDNKNTDQLQEIAFYLEKCAHILTKRRKSNTRLHNRKYKKTTEKKIRNIVKSNCNEEGVEKPGGVRTENKKWNETVTKEQHNIKTYSRSLKRPRTVTIYSCATESNNDELKANLLNVTNKAEDTTSQEFCMCNDFGRITPAMDFRAMDLHIHFQDKMSIGFNDIFTELDYVEYIEKSLGLEFDTNVETSVTLSESNSGTCWNATGNQILNIESDNGDTTELRQISENPGSSKEKRPPTQNAEVIMVDDSEIHKTNQDKMNPVEVEIASISTPSQATLSDNFEVGLAEEQSKNEVPGCSTSKPISLNIHVDAKTNTQKMKRKKSDVVENTNLVIESSRRNLNYLCGACHESVESTKWLEHVESHNYIAWKDGDPPLDPKRDGDVRDHLERILQQYGWLKCIKCGLKETKLTVFIKHVKKCKSTDSPVVVRKSESKPPRLSSDSDDVPLAKRARKSVIPIERGADVDNDQAQTPQLSTESINETNNEQPKAKKRGRPRKIVNESEQNGDVIPCSNNIEAQEKDDNEHEIVDESPKVKKRGRPKKIPDESLENNDVSKSSEKHFNEDEHDKSQRTTRLSTASKDETVNDTPKVRKRGRPKSKPLNESEDCVSPNEDDHDKQTKSRRTSRLSTISKDETDNETPKAKKRSRKSHQPKENNDNIVGNTSEPIKTVEKPILLECGVCHKEMNKIEWIDHIMTEHNYLAWKAGKKPLDLEDSTVVQDHLIAISHRKNGLKCHKCGMIRKYPKAYLQHVQNCDGKFLNTSSVALNTSVADDSIEIKPEAVDANSVVCGVCGDVIKRTKWHDHAMSKHYNIAWVVGGVPFDQRNPFAAERALKEYKQRYKAFVCKVCGAGRASAVGFYAHILVCGKTEEEVDKFKDTCDVCNQKYLCIYRQQHMMVHREKELSIERRKLQQELAEKAALEANEPPPDPSGRRRAAQKARTVIENYNNEKGQYQFNCQTCEYATDVQLEMEDHICRGLSSDDEVCPDSNEEETDDSEVDSGLSEREQNLEEAVRKKKKKKKKSCDPGSRYKGLQVPFKIRDPQSYIRQSDTDFIQLHYTTERLFPEWTQCTYAPVPEDEIENYMPLLKESCKLKIEKYEWETLKTFEAKSGSKVTRLFTGSIPHQLAWAPPRYLTPHAAADSNYLAIACHRGTDLPRYAADSCHEHADTVQLWDFGTFSGVPKLSYIIAHDHGVIWSMAWCPSGARDGSATDTNETEHEESTPSEDSEPLKIPDGLPDDRKEATEESVSDKTKEATEESVSDKTKEATDKEKSNDTKEHARLGLLAVACSNGRAYIYSVPDPATMPVIDKLFYKLKPVAELRLHSNNNKEARQCSSIAWSAQKGHNTISTGYTDGTVALFNLASKSPLSTSEEDGVTVYYPYHDERTHSNCVTGVSIFPSADTTADVGVLFSASLTGASLVAAGRAGGSVGRGVPGAAAFQPHWPAAMMPDDALSISEFDWLGGSRRLGASRLLAGCARCGLLASSQPPVVRTFTAHPVCKEITKTNYLLIDMVPLSGKKKTKANTETEMQVEPLDYNEAVAQYGLQVNFMKRREVLSSLSEPRPERFPLSDVLGLAFCPAVRLHHALAAATHAGLVLLTHAA</sequence>
<dbReference type="InterPro" id="IPR015943">
    <property type="entry name" value="WD40/YVTN_repeat-like_dom_sf"/>
</dbReference>
<feature type="region of interest" description="Disordered" evidence="4">
    <location>
        <begin position="1"/>
        <end position="29"/>
    </location>
</feature>
<proteinExistence type="predicted"/>
<dbReference type="InterPro" id="IPR036322">
    <property type="entry name" value="WD40_repeat_dom_sf"/>
</dbReference>
<accession>A0A8S4DML3</accession>
<feature type="compositionally biased region" description="Acidic residues" evidence="4">
    <location>
        <begin position="1805"/>
        <end position="1823"/>
    </location>
</feature>
<feature type="region of interest" description="Disordered" evidence="4">
    <location>
        <begin position="1805"/>
        <end position="1832"/>
    </location>
</feature>
<name>A0A8S4DML3_PLUXY</name>
<feature type="compositionally biased region" description="Basic and acidic residues" evidence="4">
    <location>
        <begin position="1456"/>
        <end position="1466"/>
    </location>
</feature>
<feature type="compositionally biased region" description="Polar residues" evidence="4">
    <location>
        <begin position="232"/>
        <end position="247"/>
    </location>
</feature>
<feature type="compositionally biased region" description="Basic and acidic residues" evidence="4">
    <location>
        <begin position="1380"/>
        <end position="1395"/>
    </location>
</feature>
<evidence type="ECO:0000256" key="1">
    <source>
        <dbReference type="ARBA" id="ARBA00004123"/>
    </source>
</evidence>
<feature type="region of interest" description="Disordered" evidence="4">
    <location>
        <begin position="223"/>
        <end position="257"/>
    </location>
</feature>
<feature type="compositionally biased region" description="Basic residues" evidence="4">
    <location>
        <begin position="1"/>
        <end position="16"/>
    </location>
</feature>
<feature type="region of interest" description="Disordered" evidence="4">
    <location>
        <begin position="1036"/>
        <end position="1065"/>
    </location>
</feature>
<dbReference type="SUPFAM" id="SSF50978">
    <property type="entry name" value="WD40 repeat-like"/>
    <property type="match status" value="1"/>
</dbReference>
<comment type="caution">
    <text evidence="5">The sequence shown here is derived from an EMBL/GenBank/DDBJ whole genome shotgun (WGS) entry which is preliminary data.</text>
</comment>
<keyword evidence="6" id="KW-1185">Reference proteome</keyword>
<dbReference type="GO" id="GO:0000127">
    <property type="term" value="C:transcription factor TFIIIC complex"/>
    <property type="evidence" value="ECO:0007669"/>
    <property type="project" value="TreeGrafter"/>
</dbReference>
<evidence type="ECO:0000256" key="4">
    <source>
        <dbReference type="SAM" id="MobiDB-lite"/>
    </source>
</evidence>
<dbReference type="GO" id="GO:0005634">
    <property type="term" value="C:nucleus"/>
    <property type="evidence" value="ECO:0007669"/>
    <property type="project" value="UniProtKB-SubCell"/>
</dbReference>
<dbReference type="PANTHER" id="PTHR15052">
    <property type="entry name" value="RNA POLYMERASE III TRANSCRIPTION INITIATION FACTOR COMPLEX SUBUNIT"/>
    <property type="match status" value="1"/>
</dbReference>
<dbReference type="SMART" id="SM00384">
    <property type="entry name" value="AT_hook"/>
    <property type="match status" value="4"/>
</dbReference>
<feature type="compositionally biased region" description="Basic and acidic residues" evidence="4">
    <location>
        <begin position="2062"/>
        <end position="2101"/>
    </location>
</feature>
<feature type="region of interest" description="Disordered" evidence="4">
    <location>
        <begin position="48"/>
        <end position="78"/>
    </location>
</feature>
<dbReference type="EMBL" id="CAJHNJ030000005">
    <property type="protein sequence ID" value="CAG9099739.1"/>
    <property type="molecule type" value="Genomic_DNA"/>
</dbReference>
<feature type="compositionally biased region" description="Polar residues" evidence="4">
    <location>
        <begin position="1036"/>
        <end position="1055"/>
    </location>
</feature>
<feature type="compositionally biased region" description="Polar residues" evidence="4">
    <location>
        <begin position="1292"/>
        <end position="1311"/>
    </location>
</feature>
<evidence type="ECO:0000256" key="3">
    <source>
        <dbReference type="ARBA" id="ARBA00023242"/>
    </source>
</evidence>
<evidence type="ECO:0000313" key="6">
    <source>
        <dbReference type="Proteomes" id="UP000653454"/>
    </source>
</evidence>
<organism evidence="5 6">
    <name type="scientific">Plutella xylostella</name>
    <name type="common">Diamondback moth</name>
    <name type="synonym">Plutella maculipennis</name>
    <dbReference type="NCBI Taxonomy" id="51655"/>
    <lineage>
        <taxon>Eukaryota</taxon>
        <taxon>Metazoa</taxon>
        <taxon>Ecdysozoa</taxon>
        <taxon>Arthropoda</taxon>
        <taxon>Hexapoda</taxon>
        <taxon>Insecta</taxon>
        <taxon>Pterygota</taxon>
        <taxon>Neoptera</taxon>
        <taxon>Endopterygota</taxon>
        <taxon>Lepidoptera</taxon>
        <taxon>Glossata</taxon>
        <taxon>Ditrysia</taxon>
        <taxon>Yponomeutoidea</taxon>
        <taxon>Plutellidae</taxon>
        <taxon>Plutella</taxon>
    </lineage>
</organism>
<gene>
    <name evidence="5" type="ORF">PLXY2_LOCUS2247</name>
</gene>
<dbReference type="InterPro" id="IPR001680">
    <property type="entry name" value="WD40_rpt"/>
</dbReference>
<feature type="region of interest" description="Disordered" evidence="4">
    <location>
        <begin position="2031"/>
        <end position="2101"/>
    </location>
</feature>
<feature type="region of interest" description="Disordered" evidence="4">
    <location>
        <begin position="1744"/>
        <end position="1763"/>
    </location>
</feature>
<feature type="compositionally biased region" description="Polar residues" evidence="4">
    <location>
        <begin position="69"/>
        <end position="78"/>
    </location>
</feature>
<reference evidence="5" key="1">
    <citation type="submission" date="2020-11" db="EMBL/GenBank/DDBJ databases">
        <authorList>
            <person name="Whiteford S."/>
        </authorList>
    </citation>
    <scope>NUCLEOTIDE SEQUENCE</scope>
</reference>
<evidence type="ECO:0000313" key="5">
    <source>
        <dbReference type="EMBL" id="CAG9099739.1"/>
    </source>
</evidence>
<keyword evidence="3" id="KW-0539">Nucleus</keyword>
<protein>
    <submittedName>
        <fullName evidence="5">(diamondback moth) hypothetical protein</fullName>
    </submittedName>
</protein>
<feature type="compositionally biased region" description="Polar residues" evidence="4">
    <location>
        <begin position="1326"/>
        <end position="1341"/>
    </location>
</feature>
<dbReference type="GO" id="GO:0003677">
    <property type="term" value="F:DNA binding"/>
    <property type="evidence" value="ECO:0007669"/>
    <property type="project" value="InterPro"/>
</dbReference>
<keyword evidence="2" id="KW-0804">Transcription</keyword>
<dbReference type="InterPro" id="IPR017956">
    <property type="entry name" value="AT_hook_DNA-bd_motif"/>
</dbReference>
<dbReference type="Proteomes" id="UP000653454">
    <property type="component" value="Unassembled WGS sequence"/>
</dbReference>
<dbReference type="SMART" id="SM00320">
    <property type="entry name" value="WD40"/>
    <property type="match status" value="2"/>
</dbReference>
<dbReference type="GO" id="GO:0006383">
    <property type="term" value="P:transcription by RNA polymerase III"/>
    <property type="evidence" value="ECO:0007669"/>
    <property type="project" value="TreeGrafter"/>
</dbReference>
<dbReference type="Gene3D" id="2.130.10.10">
    <property type="entry name" value="YVTN repeat-like/Quinoprotein amine dehydrogenase"/>
    <property type="match status" value="1"/>
</dbReference>
<dbReference type="InterPro" id="IPR052416">
    <property type="entry name" value="GTF3C_component"/>
</dbReference>
<feature type="region of interest" description="Disordered" evidence="4">
    <location>
        <begin position="1249"/>
        <end position="1490"/>
    </location>
</feature>
<evidence type="ECO:0000256" key="2">
    <source>
        <dbReference type="ARBA" id="ARBA00023163"/>
    </source>
</evidence>
<feature type="compositionally biased region" description="Basic and acidic residues" evidence="4">
    <location>
        <begin position="1342"/>
        <end position="1358"/>
    </location>
</feature>
<comment type="subcellular location">
    <subcellularLocation>
        <location evidence="1">Nucleus</location>
    </subcellularLocation>
</comment>